<dbReference type="PROSITE" id="PS50174">
    <property type="entry name" value="G_PATCH"/>
    <property type="match status" value="1"/>
</dbReference>
<evidence type="ECO:0000256" key="1">
    <source>
        <dbReference type="ARBA" id="ARBA00004123"/>
    </source>
</evidence>
<evidence type="ECO:0000313" key="10">
    <source>
        <dbReference type="Proteomes" id="UP001139887"/>
    </source>
</evidence>
<keyword evidence="5" id="KW-0508">mRNA splicing</keyword>
<dbReference type="Pfam" id="PF12457">
    <property type="entry name" value="TIP_N"/>
    <property type="match status" value="1"/>
</dbReference>
<keyword evidence="4" id="KW-0747">Spliceosome</keyword>
<evidence type="ECO:0000256" key="3">
    <source>
        <dbReference type="ARBA" id="ARBA00022664"/>
    </source>
</evidence>
<evidence type="ECO:0000313" key="9">
    <source>
        <dbReference type="EMBL" id="KAJ2850109.1"/>
    </source>
</evidence>
<evidence type="ECO:0000256" key="2">
    <source>
        <dbReference type="ARBA" id="ARBA00010900"/>
    </source>
</evidence>
<dbReference type="InterPro" id="IPR000467">
    <property type="entry name" value="G_patch_dom"/>
</dbReference>
<organism evidence="9 10">
    <name type="scientific">Coemansia brasiliensis</name>
    <dbReference type="NCBI Taxonomy" id="2650707"/>
    <lineage>
        <taxon>Eukaryota</taxon>
        <taxon>Fungi</taxon>
        <taxon>Fungi incertae sedis</taxon>
        <taxon>Zoopagomycota</taxon>
        <taxon>Kickxellomycotina</taxon>
        <taxon>Kickxellomycetes</taxon>
        <taxon>Kickxellales</taxon>
        <taxon>Kickxellaceae</taxon>
        <taxon>Coemansia</taxon>
    </lineage>
</organism>
<dbReference type="Proteomes" id="UP001139887">
    <property type="component" value="Unassembled WGS sequence"/>
</dbReference>
<reference evidence="9" key="1">
    <citation type="submission" date="2022-07" db="EMBL/GenBank/DDBJ databases">
        <title>Phylogenomic reconstructions and comparative analyses of Kickxellomycotina fungi.</title>
        <authorList>
            <person name="Reynolds N.K."/>
            <person name="Stajich J.E."/>
            <person name="Barry K."/>
            <person name="Grigoriev I.V."/>
            <person name="Crous P."/>
            <person name="Smith M.E."/>
        </authorList>
    </citation>
    <scope>NUCLEOTIDE SEQUENCE</scope>
    <source>
        <strain evidence="9">NRRL 1566</strain>
    </source>
</reference>
<dbReference type="GO" id="GO:0003676">
    <property type="term" value="F:nucleic acid binding"/>
    <property type="evidence" value="ECO:0007669"/>
    <property type="project" value="InterPro"/>
</dbReference>
<dbReference type="AlphaFoldDB" id="A0A9W8IAA4"/>
<dbReference type="OrthoDB" id="4822at2759"/>
<comment type="subcellular location">
    <subcellularLocation>
        <location evidence="1">Nucleus</location>
    </subcellularLocation>
</comment>
<dbReference type="PANTHER" id="PTHR23329:SF1">
    <property type="entry name" value="TUFTELIN-INTERACTING PROTEIN 11"/>
    <property type="match status" value="1"/>
</dbReference>
<dbReference type="PANTHER" id="PTHR23329">
    <property type="entry name" value="TUFTELIN-INTERACTING PROTEIN 11-RELATED"/>
    <property type="match status" value="1"/>
</dbReference>
<evidence type="ECO:0000259" key="8">
    <source>
        <dbReference type="PROSITE" id="PS50174"/>
    </source>
</evidence>
<feature type="region of interest" description="Disordered" evidence="7">
    <location>
        <begin position="70"/>
        <end position="113"/>
    </location>
</feature>
<dbReference type="Pfam" id="PF07842">
    <property type="entry name" value="GCFC"/>
    <property type="match status" value="1"/>
</dbReference>
<feature type="compositionally biased region" description="Polar residues" evidence="7">
    <location>
        <begin position="160"/>
        <end position="172"/>
    </location>
</feature>
<evidence type="ECO:0000256" key="6">
    <source>
        <dbReference type="ARBA" id="ARBA00023242"/>
    </source>
</evidence>
<evidence type="ECO:0000256" key="5">
    <source>
        <dbReference type="ARBA" id="ARBA00023187"/>
    </source>
</evidence>
<dbReference type="Pfam" id="PF01585">
    <property type="entry name" value="G-patch"/>
    <property type="match status" value="1"/>
</dbReference>
<sequence>MNADLSANGLSDSTSDSDADQGRTSNQWQHRRHKTKEEQMLGIWANEEHHTASRLSGTFGVQSSKPVGFVAAQASNSSPMSQSESSSSSSSSDSDSETADANSKPANLPSKDFGKFASSTIWNMMKNMGYKPGEGLGKHGEGRIEPIQVTHRRAGEGISFSGSETPATSTPPRTKKAAPSAKAHQTSAYRKTEYKLLEEIEHRTDATMKEIFVDMTSSTEAESLSELLAKKLTQTDKEKLAIDTRLGLDLAFNRLEELNRDRLVVESRKAALDAEIAALIQSTQQRSIRLNGLHEIEKAISEIHTVSQSTHIDSSDTALDSMAKLYEACARLRDIASSVEAKCKYSVWNELQLERIVSEGLYRHFLRTFRLWSPDDAPDLINTLMFPLRSCIQARPEDSTADEMTPFESLLNATALPRLKLYICTEWVLSSDTLAQIMNQLPPTLVACVSSDIEAVLQRNVDAVKPRAIMEKYRRALGTDAVWSILEPLRFDHLVMPWMPYIYNSTELLANVRRKLCTMLDSWSISKESNDAVIALVAPWMELLHKKDQRKLASKVFERLDAMLDAEFSINAQQQHIWPFKLLLKWHGVLPNDVWLALTGKHVFGKFLSYLRLWLESPDANYAEIAECLSLHGICPR</sequence>
<feature type="compositionally biased region" description="Polar residues" evidence="7">
    <location>
        <begin position="8"/>
        <end position="28"/>
    </location>
</feature>
<proteinExistence type="inferred from homology"/>
<accession>A0A9W8IAA4</accession>
<gene>
    <name evidence="9" type="ORF">IWW36_002164</name>
</gene>
<protein>
    <recommendedName>
        <fullName evidence="8">G-patch domain-containing protein</fullName>
    </recommendedName>
</protein>
<dbReference type="InterPro" id="IPR022159">
    <property type="entry name" value="STIP/TFIP11_N"/>
</dbReference>
<dbReference type="GO" id="GO:0000390">
    <property type="term" value="P:spliceosomal complex disassembly"/>
    <property type="evidence" value="ECO:0007669"/>
    <property type="project" value="InterPro"/>
</dbReference>
<feature type="region of interest" description="Disordered" evidence="7">
    <location>
        <begin position="157"/>
        <end position="187"/>
    </location>
</feature>
<keyword evidence="6" id="KW-0539">Nucleus</keyword>
<comment type="caution">
    <text evidence="9">The sequence shown here is derived from an EMBL/GenBank/DDBJ whole genome shotgun (WGS) entry which is preliminary data.</text>
</comment>
<dbReference type="InterPro" id="IPR045211">
    <property type="entry name" value="TFP11/STIP/Ntr1"/>
</dbReference>
<comment type="similarity">
    <text evidence="2">Belongs to the TFP11/STIP family.</text>
</comment>
<dbReference type="GO" id="GO:0071008">
    <property type="term" value="C:U2-type post-mRNA release spliceosomal complex"/>
    <property type="evidence" value="ECO:0007669"/>
    <property type="project" value="TreeGrafter"/>
</dbReference>
<dbReference type="EMBL" id="JANBUW010000044">
    <property type="protein sequence ID" value="KAJ2850109.1"/>
    <property type="molecule type" value="Genomic_DNA"/>
</dbReference>
<feature type="region of interest" description="Disordered" evidence="7">
    <location>
        <begin position="1"/>
        <end position="49"/>
    </location>
</feature>
<evidence type="ECO:0000256" key="4">
    <source>
        <dbReference type="ARBA" id="ARBA00022728"/>
    </source>
</evidence>
<keyword evidence="10" id="KW-1185">Reference proteome</keyword>
<dbReference type="InterPro" id="IPR022783">
    <property type="entry name" value="GCFC_dom"/>
</dbReference>
<evidence type="ECO:0000256" key="7">
    <source>
        <dbReference type="SAM" id="MobiDB-lite"/>
    </source>
</evidence>
<feature type="domain" description="G-patch" evidence="8">
    <location>
        <begin position="117"/>
        <end position="163"/>
    </location>
</feature>
<keyword evidence="3" id="KW-0507">mRNA processing</keyword>
<name>A0A9W8IAA4_9FUNG</name>
<dbReference type="SMART" id="SM00443">
    <property type="entry name" value="G_patch"/>
    <property type="match status" value="1"/>
</dbReference>
<feature type="compositionally biased region" description="Low complexity" evidence="7">
    <location>
        <begin position="71"/>
        <end position="103"/>
    </location>
</feature>